<protein>
    <recommendedName>
        <fullName evidence="4">Condensin complex subunit 2</fullName>
    </recommendedName>
</protein>
<reference evidence="12" key="1">
    <citation type="submission" date="2020-11" db="EMBL/GenBank/DDBJ databases">
        <title>Gallus gallus (Chicken) genome, bGalGal1, GRCg7b, maternal haplotype autosomes + Z &amp; W.</title>
        <authorList>
            <person name="Warren W."/>
            <person name="Formenti G."/>
            <person name="Fedrigo O."/>
            <person name="Haase B."/>
            <person name="Mountcastle J."/>
            <person name="Balacco J."/>
            <person name="Tracey A."/>
            <person name="Schneider V."/>
            <person name="Okimoto R."/>
            <person name="Cheng H."/>
            <person name="Hawken R."/>
            <person name="Howe K."/>
            <person name="Jarvis E.D."/>
        </authorList>
    </citation>
    <scope>NUCLEOTIDE SEQUENCE [LARGE SCALE GENOMIC DNA]</scope>
    <source>
        <strain evidence="12">Broiler</strain>
    </source>
</reference>
<evidence type="ECO:0000256" key="11">
    <source>
        <dbReference type="SAM" id="MobiDB-lite"/>
    </source>
</evidence>
<dbReference type="Ensembl" id="ENSGALT00010047034.1">
    <property type="protein sequence ID" value="ENSGALP00010027936.1"/>
    <property type="gene ID" value="ENSGALG00010019477.1"/>
</dbReference>
<dbReference type="Pfam" id="PF05786">
    <property type="entry name" value="Cnd2"/>
    <property type="match status" value="2"/>
</dbReference>
<keyword evidence="8" id="KW-0498">Mitosis</keyword>
<proteinExistence type="evidence at protein level"/>
<keyword evidence="5" id="KW-0158">Chromosome</keyword>
<evidence type="ECO:0007829" key="14">
    <source>
        <dbReference type="PeptideAtlas" id="A0A8V0ZAI1"/>
    </source>
</evidence>
<keyword evidence="14" id="KW-1267">Proteomics identification</keyword>
<evidence type="ECO:0000256" key="8">
    <source>
        <dbReference type="ARBA" id="ARBA00022776"/>
    </source>
</evidence>
<keyword evidence="9" id="KW-0226">DNA condensation</keyword>
<dbReference type="GO" id="GO:0051301">
    <property type="term" value="P:cell division"/>
    <property type="evidence" value="ECO:0007669"/>
    <property type="project" value="UniProtKB-KW"/>
</dbReference>
<keyword evidence="6" id="KW-0963">Cytoplasm</keyword>
<evidence type="ECO:0000313" key="13">
    <source>
        <dbReference type="Proteomes" id="UP000000539"/>
    </source>
</evidence>
<reference evidence="12" key="2">
    <citation type="submission" date="2025-08" db="UniProtKB">
        <authorList>
            <consortium name="Ensembl"/>
        </authorList>
    </citation>
    <scope>IDENTIFICATION</scope>
    <source>
        <strain evidence="12">broiler</strain>
    </source>
</reference>
<dbReference type="PANTHER" id="PTHR13108">
    <property type="entry name" value="CONDENSIN COMPLEX SUBUNIT 2"/>
    <property type="match status" value="1"/>
</dbReference>
<evidence type="ECO:0000256" key="7">
    <source>
        <dbReference type="ARBA" id="ARBA00022618"/>
    </source>
</evidence>
<evidence type="ECO:0000256" key="5">
    <source>
        <dbReference type="ARBA" id="ARBA00022454"/>
    </source>
</evidence>
<keyword evidence="13" id="KW-1185">Reference proteome</keyword>
<gene>
    <name evidence="12" type="primary">NCAPH</name>
</gene>
<feature type="region of interest" description="Disordered" evidence="11">
    <location>
        <begin position="1"/>
        <end position="51"/>
    </location>
</feature>
<evidence type="ECO:0000256" key="4">
    <source>
        <dbReference type="ARBA" id="ARBA00016065"/>
    </source>
</evidence>
<keyword evidence="10" id="KW-0131">Cell cycle</keyword>
<evidence type="ECO:0000256" key="6">
    <source>
        <dbReference type="ARBA" id="ARBA00022490"/>
    </source>
</evidence>
<dbReference type="OrthoDB" id="362021at2759"/>
<evidence type="ECO:0000256" key="10">
    <source>
        <dbReference type="ARBA" id="ARBA00023306"/>
    </source>
</evidence>
<dbReference type="InterPro" id="IPR022816">
    <property type="entry name" value="Condensin_barren_su2"/>
</dbReference>
<comment type="subcellular location">
    <subcellularLocation>
        <location evidence="1">Chromosome</location>
    </subcellularLocation>
    <subcellularLocation>
        <location evidence="2">Cytoplasm</location>
    </subcellularLocation>
</comment>
<dbReference type="AlphaFoldDB" id="A0A8V0ZAI1"/>
<feature type="region of interest" description="Disordered" evidence="11">
    <location>
        <begin position="169"/>
        <end position="200"/>
    </location>
</feature>
<dbReference type="PANTHER" id="PTHR13108:SF9">
    <property type="entry name" value="CONDENSIN COMPLEX SUBUNIT 2"/>
    <property type="match status" value="1"/>
</dbReference>
<evidence type="ECO:0000313" key="12">
    <source>
        <dbReference type="Ensembl" id="ENSGALP00010027936.1"/>
    </source>
</evidence>
<accession>A0A8V0ZAI1</accession>
<comment type="similarity">
    <text evidence="3">Belongs to the CND2 (condensin subunit 2) family.</text>
</comment>
<dbReference type="GO" id="GO:0005737">
    <property type="term" value="C:cytoplasm"/>
    <property type="evidence" value="ECO:0007669"/>
    <property type="project" value="UniProtKB-SubCell"/>
</dbReference>
<name>A0A8V0ZAI1_CHICK</name>
<keyword evidence="7" id="KW-0132">Cell division</keyword>
<dbReference type="Proteomes" id="UP000000539">
    <property type="component" value="Chromosome 22"/>
</dbReference>
<reference evidence="12" key="3">
    <citation type="submission" date="2025-09" db="UniProtKB">
        <authorList>
            <consortium name="Ensembl"/>
        </authorList>
    </citation>
    <scope>IDENTIFICATION</scope>
    <source>
        <strain evidence="12">broiler</strain>
    </source>
</reference>
<evidence type="ECO:0000256" key="2">
    <source>
        <dbReference type="ARBA" id="ARBA00004496"/>
    </source>
</evidence>
<evidence type="ECO:0000256" key="1">
    <source>
        <dbReference type="ARBA" id="ARBA00004286"/>
    </source>
</evidence>
<dbReference type="GeneTree" id="ENSGT00390000004149"/>
<organism evidence="12 13">
    <name type="scientific">Gallus gallus</name>
    <name type="common">Chicken</name>
    <dbReference type="NCBI Taxonomy" id="9031"/>
    <lineage>
        <taxon>Eukaryota</taxon>
        <taxon>Metazoa</taxon>
        <taxon>Chordata</taxon>
        <taxon>Craniata</taxon>
        <taxon>Vertebrata</taxon>
        <taxon>Euteleostomi</taxon>
        <taxon>Archelosauria</taxon>
        <taxon>Archosauria</taxon>
        <taxon>Dinosauria</taxon>
        <taxon>Saurischia</taxon>
        <taxon>Theropoda</taxon>
        <taxon>Coelurosauria</taxon>
        <taxon>Aves</taxon>
        <taxon>Neognathae</taxon>
        <taxon>Galloanserae</taxon>
        <taxon>Galliformes</taxon>
        <taxon>Phasianidae</taxon>
        <taxon>Phasianinae</taxon>
        <taxon>Gallus</taxon>
    </lineage>
</organism>
<evidence type="ECO:0000256" key="9">
    <source>
        <dbReference type="ARBA" id="ARBA00023067"/>
    </source>
</evidence>
<sequence length="653" mass="71985">MRAVTPRRGGRGGGGAVDSPASRSLSGSATPTLVECPGNDDERERRQRRRSRVVDLQLGGTESPLSLCSTAPRQADASLPALSGWTNAQISEHYSACIKLSSENKINTKNVFGLHLIDYMTDILKQKDSELTNFKMAAGTIDAGVKIYAVRVDAVHADTYKVLGGLGKESAPTKDVGSPEEEEDSTASSSAKRVQTKKKHSFKTIEQNLNNINVTEANRRCEVDPMFQKTAASFDECSTAGIFLTSLRTQSCHSELLFDSKIVPLPSSETLVLPNSDPVKVTELKSLLEKCVLKCPIYSTLADFQFTQWDAESHEESVSALLDKFKKSDQVFDINAERDSDVEDGVPALSDDDFNTDSPGSIATEKIGEFVGNKSFTTVCESKKIDAVSFGEGDIGTMCLHLSMKPGEYSYFSPRTLSMWAGPEHWRFKPRHKSSADSEKENKKKKAKKAFEVNFDEDVDFEAYFRKTKAALTLSKSILENQNVKSTTLPADFNYNPNNIVQLFLKPAAKAADSDDDNDPIQFVNQTGFNLTSHPEGQDHELNGVDGVDITMYGELNLIAEPQKVNKIAIQYAKTAKKMDMKRLKQNMWDLLIDIKKSTEAEIEDVEKQSDTSVVTGEKAFSSITKELLHRLPSVMAKNLSVPLAFACLLHLA</sequence>
<dbReference type="PIRSF" id="PIRSF017126">
    <property type="entry name" value="Condensin_H"/>
    <property type="match status" value="1"/>
</dbReference>
<feature type="compositionally biased region" description="Polar residues" evidence="11">
    <location>
        <begin position="21"/>
        <end position="31"/>
    </location>
</feature>
<dbReference type="GO" id="GO:0007076">
    <property type="term" value="P:mitotic chromosome condensation"/>
    <property type="evidence" value="ECO:0007669"/>
    <property type="project" value="InterPro"/>
</dbReference>
<dbReference type="GO" id="GO:0000796">
    <property type="term" value="C:condensin complex"/>
    <property type="evidence" value="ECO:0007669"/>
    <property type="project" value="InterPro"/>
</dbReference>
<evidence type="ECO:0000256" key="3">
    <source>
        <dbReference type="ARBA" id="ARBA00009471"/>
    </source>
</evidence>